<dbReference type="CDD" id="cd00093">
    <property type="entry name" value="HTH_XRE"/>
    <property type="match status" value="1"/>
</dbReference>
<organism evidence="2 3">
    <name type="scientific">Stenotrophomonas rhizophila</name>
    <dbReference type="NCBI Taxonomy" id="216778"/>
    <lineage>
        <taxon>Bacteria</taxon>
        <taxon>Pseudomonadati</taxon>
        <taxon>Pseudomonadota</taxon>
        <taxon>Gammaproteobacteria</taxon>
        <taxon>Lysobacterales</taxon>
        <taxon>Lysobacteraceae</taxon>
        <taxon>Stenotrophomonas</taxon>
    </lineage>
</organism>
<protein>
    <submittedName>
        <fullName evidence="2">DNA-binding XRE family transcriptional regulator</fullName>
    </submittedName>
</protein>
<dbReference type="InterPro" id="IPR010982">
    <property type="entry name" value="Lambda_DNA-bd_dom_sf"/>
</dbReference>
<reference evidence="2 3" key="1">
    <citation type="submission" date="2018-10" db="EMBL/GenBank/DDBJ databases">
        <title>Comparative analysis of microorganisms from saline springs in Andes Mountain Range, Colombia.</title>
        <authorList>
            <person name="Rubin E."/>
        </authorList>
    </citation>
    <scope>NUCLEOTIDE SEQUENCE [LARGE SCALE GENOMIC DNA]</scope>
    <source>
        <strain evidence="2 3">USBA GBX 843</strain>
    </source>
</reference>
<dbReference type="InterPro" id="IPR001387">
    <property type="entry name" value="Cro/C1-type_HTH"/>
</dbReference>
<keyword evidence="2" id="KW-0238">DNA-binding</keyword>
<feature type="domain" description="HTH cro/C1-type" evidence="1">
    <location>
        <begin position="14"/>
        <end position="72"/>
    </location>
</feature>
<dbReference type="SMART" id="SM00530">
    <property type="entry name" value="HTH_XRE"/>
    <property type="match status" value="1"/>
</dbReference>
<dbReference type="OrthoDB" id="6006530at2"/>
<name>A0A498CEK9_9GAMM</name>
<proteinExistence type="predicted"/>
<evidence type="ECO:0000313" key="3">
    <source>
        <dbReference type="Proteomes" id="UP000274786"/>
    </source>
</evidence>
<accession>A0A498CEK9</accession>
<dbReference type="PROSITE" id="PS50943">
    <property type="entry name" value="HTH_CROC1"/>
    <property type="match status" value="1"/>
</dbReference>
<dbReference type="SUPFAM" id="SSF47413">
    <property type="entry name" value="lambda repressor-like DNA-binding domains"/>
    <property type="match status" value="1"/>
</dbReference>
<dbReference type="Pfam" id="PF01381">
    <property type="entry name" value="HTH_3"/>
    <property type="match status" value="1"/>
</dbReference>
<evidence type="ECO:0000313" key="2">
    <source>
        <dbReference type="EMBL" id="RLK56359.1"/>
    </source>
</evidence>
<gene>
    <name evidence="2" type="ORF">BCL79_0744</name>
</gene>
<dbReference type="Gene3D" id="1.10.260.40">
    <property type="entry name" value="lambda repressor-like DNA-binding domains"/>
    <property type="match status" value="1"/>
</dbReference>
<sequence>MELDDAPLIFANRLRQARLAADLTQEALGVAAGLSVDVARVRINRYEKGGRECDLRTAKRLAEALDMPLAALYAETDEVAEAITALVKLPLEEQRLIVAELQRKAGKQGSR</sequence>
<evidence type="ECO:0000259" key="1">
    <source>
        <dbReference type="PROSITE" id="PS50943"/>
    </source>
</evidence>
<dbReference type="GO" id="GO:0003677">
    <property type="term" value="F:DNA binding"/>
    <property type="evidence" value="ECO:0007669"/>
    <property type="project" value="UniProtKB-KW"/>
</dbReference>
<dbReference type="RefSeq" id="WP_121037502.1">
    <property type="nucleotide sequence ID" value="NZ_RCDC01000004.1"/>
</dbReference>
<dbReference type="EMBL" id="RCDC01000004">
    <property type="protein sequence ID" value="RLK56359.1"/>
    <property type="molecule type" value="Genomic_DNA"/>
</dbReference>
<dbReference type="AlphaFoldDB" id="A0A498CEK9"/>
<comment type="caution">
    <text evidence="2">The sequence shown here is derived from an EMBL/GenBank/DDBJ whole genome shotgun (WGS) entry which is preliminary data.</text>
</comment>
<dbReference type="Proteomes" id="UP000274786">
    <property type="component" value="Unassembled WGS sequence"/>
</dbReference>